<dbReference type="InterPro" id="IPR018062">
    <property type="entry name" value="HTH_AraC-typ_CS"/>
</dbReference>
<feature type="modified residue" description="4-aspartylphosphate" evidence="8">
    <location>
        <position position="55"/>
    </location>
</feature>
<evidence type="ECO:0000259" key="9">
    <source>
        <dbReference type="PROSITE" id="PS01124"/>
    </source>
</evidence>
<dbReference type="PROSITE" id="PS50110">
    <property type="entry name" value="RESPONSE_REGULATORY"/>
    <property type="match status" value="1"/>
</dbReference>
<dbReference type="SMART" id="SM00342">
    <property type="entry name" value="HTH_ARAC"/>
    <property type="match status" value="1"/>
</dbReference>
<evidence type="ECO:0000256" key="4">
    <source>
        <dbReference type="ARBA" id="ARBA00023012"/>
    </source>
</evidence>
<comment type="subcellular location">
    <subcellularLocation>
        <location evidence="1">Cytoplasm</location>
    </subcellularLocation>
</comment>
<evidence type="ECO:0000256" key="6">
    <source>
        <dbReference type="ARBA" id="ARBA00023125"/>
    </source>
</evidence>
<dbReference type="InterPro" id="IPR001789">
    <property type="entry name" value="Sig_transdc_resp-reg_receiver"/>
</dbReference>
<dbReference type="PANTHER" id="PTHR42713:SF3">
    <property type="entry name" value="TRANSCRIPTIONAL REGULATORY PROTEIN HPTR"/>
    <property type="match status" value="1"/>
</dbReference>
<accession>A0A9Q4B477</accession>
<reference evidence="11" key="1">
    <citation type="submission" date="2020-06" db="EMBL/GenBank/DDBJ databases">
        <title>Insight into the genomes of haloalkaliphilic bacilli from Kenyan soda lakes.</title>
        <authorList>
            <person name="Mwirichia R."/>
            <person name="Villamizar G.C."/>
            <person name="Poehlein A."/>
            <person name="Mugweru J."/>
            <person name="Kipnyargis A."/>
            <person name="Kiplimo D."/>
            <person name="Orwa P."/>
            <person name="Daniel R."/>
        </authorList>
    </citation>
    <scope>NUCLEOTIDE SEQUENCE</scope>
    <source>
        <strain evidence="11">B1096_S55</strain>
    </source>
</reference>
<dbReference type="RefSeq" id="WP_257822067.1">
    <property type="nucleotide sequence ID" value="NZ_JABXYM010000001.1"/>
</dbReference>
<dbReference type="PRINTS" id="PR00032">
    <property type="entry name" value="HTHARAC"/>
</dbReference>
<dbReference type="InterPro" id="IPR051552">
    <property type="entry name" value="HptR"/>
</dbReference>
<dbReference type="SUPFAM" id="SSF46689">
    <property type="entry name" value="Homeodomain-like"/>
    <property type="match status" value="2"/>
</dbReference>
<name>A0A9Q4B477_SALAG</name>
<evidence type="ECO:0000313" key="12">
    <source>
        <dbReference type="Proteomes" id="UP001057753"/>
    </source>
</evidence>
<feature type="domain" description="HTH araC/xylS-type" evidence="9">
    <location>
        <begin position="412"/>
        <end position="509"/>
    </location>
</feature>
<keyword evidence="7" id="KW-0804">Transcription</keyword>
<evidence type="ECO:0000256" key="1">
    <source>
        <dbReference type="ARBA" id="ARBA00004496"/>
    </source>
</evidence>
<dbReference type="SUPFAM" id="SSF52172">
    <property type="entry name" value="CheY-like"/>
    <property type="match status" value="1"/>
</dbReference>
<dbReference type="InterPro" id="IPR018060">
    <property type="entry name" value="HTH_AraC"/>
</dbReference>
<dbReference type="Gene3D" id="1.10.10.60">
    <property type="entry name" value="Homeodomain-like"/>
    <property type="match status" value="2"/>
</dbReference>
<dbReference type="Gene3D" id="3.40.50.2300">
    <property type="match status" value="1"/>
</dbReference>
<dbReference type="AlphaFoldDB" id="A0A9Q4B477"/>
<dbReference type="GO" id="GO:0005737">
    <property type="term" value="C:cytoplasm"/>
    <property type="evidence" value="ECO:0007669"/>
    <property type="project" value="UniProtKB-SubCell"/>
</dbReference>
<organism evidence="11 12">
    <name type="scientific">Salipaludibacillus agaradhaerens</name>
    <name type="common">Bacillus agaradhaerens</name>
    <dbReference type="NCBI Taxonomy" id="76935"/>
    <lineage>
        <taxon>Bacteria</taxon>
        <taxon>Bacillati</taxon>
        <taxon>Bacillota</taxon>
        <taxon>Bacilli</taxon>
        <taxon>Bacillales</taxon>
        <taxon>Bacillaceae</taxon>
    </lineage>
</organism>
<evidence type="ECO:0000313" key="11">
    <source>
        <dbReference type="EMBL" id="MCR6097675.1"/>
    </source>
</evidence>
<evidence type="ECO:0000256" key="8">
    <source>
        <dbReference type="PROSITE-ProRule" id="PRU00169"/>
    </source>
</evidence>
<dbReference type="GO" id="GO:0043565">
    <property type="term" value="F:sequence-specific DNA binding"/>
    <property type="evidence" value="ECO:0007669"/>
    <property type="project" value="InterPro"/>
</dbReference>
<keyword evidence="5" id="KW-0805">Transcription regulation</keyword>
<dbReference type="Pfam" id="PF12833">
    <property type="entry name" value="HTH_18"/>
    <property type="match status" value="1"/>
</dbReference>
<dbReference type="GO" id="GO:0003700">
    <property type="term" value="F:DNA-binding transcription factor activity"/>
    <property type="evidence" value="ECO:0007669"/>
    <property type="project" value="InterPro"/>
</dbReference>
<dbReference type="InterPro" id="IPR020449">
    <property type="entry name" value="Tscrpt_reg_AraC-type_HTH"/>
</dbReference>
<dbReference type="EMBL" id="JABXYM010000001">
    <property type="protein sequence ID" value="MCR6097675.1"/>
    <property type="molecule type" value="Genomic_DNA"/>
</dbReference>
<keyword evidence="4" id="KW-0902">Two-component regulatory system</keyword>
<dbReference type="Proteomes" id="UP001057753">
    <property type="component" value="Unassembled WGS sequence"/>
</dbReference>
<feature type="domain" description="Response regulatory" evidence="10">
    <location>
        <begin position="3"/>
        <end position="120"/>
    </location>
</feature>
<dbReference type="GO" id="GO:0000160">
    <property type="term" value="P:phosphorelay signal transduction system"/>
    <property type="evidence" value="ECO:0007669"/>
    <property type="project" value="UniProtKB-KW"/>
</dbReference>
<comment type="caution">
    <text evidence="11">The sequence shown here is derived from an EMBL/GenBank/DDBJ whole genome shotgun (WGS) entry which is preliminary data.</text>
</comment>
<keyword evidence="3 8" id="KW-0597">Phosphoprotein</keyword>
<dbReference type="InterPro" id="IPR011006">
    <property type="entry name" value="CheY-like_superfamily"/>
</dbReference>
<dbReference type="CDD" id="cd17536">
    <property type="entry name" value="REC_YesN-like"/>
    <property type="match status" value="1"/>
</dbReference>
<proteinExistence type="predicted"/>
<evidence type="ECO:0000256" key="5">
    <source>
        <dbReference type="ARBA" id="ARBA00023015"/>
    </source>
</evidence>
<evidence type="ECO:0000256" key="7">
    <source>
        <dbReference type="ARBA" id="ARBA00023163"/>
    </source>
</evidence>
<dbReference type="InterPro" id="IPR009057">
    <property type="entry name" value="Homeodomain-like_sf"/>
</dbReference>
<dbReference type="PANTHER" id="PTHR42713">
    <property type="entry name" value="HISTIDINE KINASE-RELATED"/>
    <property type="match status" value="1"/>
</dbReference>
<keyword evidence="12" id="KW-1185">Reference proteome</keyword>
<keyword evidence="2" id="KW-0963">Cytoplasm</keyword>
<evidence type="ECO:0000259" key="10">
    <source>
        <dbReference type="PROSITE" id="PS50110"/>
    </source>
</evidence>
<dbReference type="Pfam" id="PF00072">
    <property type="entry name" value="Response_reg"/>
    <property type="match status" value="1"/>
</dbReference>
<evidence type="ECO:0000256" key="2">
    <source>
        <dbReference type="ARBA" id="ARBA00022490"/>
    </source>
</evidence>
<dbReference type="PROSITE" id="PS00041">
    <property type="entry name" value="HTH_ARAC_FAMILY_1"/>
    <property type="match status" value="1"/>
</dbReference>
<protein>
    <submittedName>
        <fullName evidence="11">Response regulator transcription factor</fullName>
    </submittedName>
</protein>
<gene>
    <name evidence="11" type="ORF">HXA33_14075</name>
</gene>
<dbReference type="SMART" id="SM00448">
    <property type="entry name" value="REC"/>
    <property type="match status" value="1"/>
</dbReference>
<sequence length="511" mass="59124">MYNVLIVDDEPIVREGLKTIISWEHYGFHVTGTAEDGEAALEKYEDVSPDLIISDIRMTGMNGLKFIETIRENDQRVRCLLLSGYADFDYARQAIRHDVAGYLLKPVDEEELIGYLARIKSELIKEEERLLLTKHGQEKRQEDVLTSVIMTPPMLKREKEQLIQHAVASELDWEMYDLLVMSVEHQQTGGVVLRTAKERVKALVQHSSDKIVFFHEPYVGILLNGAMGFKEKHDLYKKIKSAMAEEHYDITAALGGSVERLEILHTSFETARNLIRKKFFYPRGELLYAEKEGRLTPEVTCDCDTLVHQLYAALEVGVYQSIPSLVENIRFAGDFNTCERIVKQRYITVLTTVLNKLLASKSGRSKPIKHALDKVTRIHSIAHIEDLLQFTEELISCLFNQLDYSQADGQLKKLLFMMETHYNENLKLEKLAEVFNYNSAYLGKLFKRYTGDYFNTYLDHVRIRHAKEYLLQGYKVYQVAEMVGYSHVDYFHSKFKKYVGISPSKYRKNNT</sequence>
<evidence type="ECO:0000256" key="3">
    <source>
        <dbReference type="ARBA" id="ARBA00022553"/>
    </source>
</evidence>
<dbReference type="PROSITE" id="PS01124">
    <property type="entry name" value="HTH_ARAC_FAMILY_2"/>
    <property type="match status" value="1"/>
</dbReference>
<keyword evidence="6" id="KW-0238">DNA-binding</keyword>